<dbReference type="GO" id="GO:0019760">
    <property type="term" value="P:glucosinolate metabolic process"/>
    <property type="evidence" value="ECO:0007669"/>
    <property type="project" value="UniProtKB-ARBA"/>
</dbReference>
<dbReference type="Proteomes" id="UP001321749">
    <property type="component" value="Unassembled WGS sequence"/>
</dbReference>
<feature type="compositionally biased region" description="Low complexity" evidence="3">
    <location>
        <begin position="134"/>
        <end position="150"/>
    </location>
</feature>
<evidence type="ECO:0000313" key="4">
    <source>
        <dbReference type="EMBL" id="KAK4462022.1"/>
    </source>
</evidence>
<evidence type="ECO:0000256" key="2">
    <source>
        <dbReference type="ARBA" id="ARBA00023004"/>
    </source>
</evidence>
<name>A0AAV9HR99_9PEZI</name>
<evidence type="ECO:0000313" key="5">
    <source>
        <dbReference type="Proteomes" id="UP001321749"/>
    </source>
</evidence>
<dbReference type="Pfam" id="PF07646">
    <property type="entry name" value="Kelch_2"/>
    <property type="match status" value="1"/>
</dbReference>
<feature type="region of interest" description="Disordered" evidence="3">
    <location>
        <begin position="231"/>
        <end position="271"/>
    </location>
</feature>
<reference evidence="4" key="2">
    <citation type="submission" date="2023-06" db="EMBL/GenBank/DDBJ databases">
        <authorList>
            <consortium name="Lawrence Berkeley National Laboratory"/>
            <person name="Mondo S.J."/>
            <person name="Hensen N."/>
            <person name="Bonometti L."/>
            <person name="Westerberg I."/>
            <person name="Brannstrom I.O."/>
            <person name="Guillou S."/>
            <person name="Cros-Aarteil S."/>
            <person name="Calhoun S."/>
            <person name="Haridas S."/>
            <person name="Kuo A."/>
            <person name="Pangilinan J."/>
            <person name="Riley R."/>
            <person name="Labutti K."/>
            <person name="Andreopoulos B."/>
            <person name="Lipzen A."/>
            <person name="Chen C."/>
            <person name="Yanf M."/>
            <person name="Daum C."/>
            <person name="Ng V."/>
            <person name="Clum A."/>
            <person name="Steindorff A."/>
            <person name="Ohm R."/>
            <person name="Martin F."/>
            <person name="Silar P."/>
            <person name="Natvig D."/>
            <person name="Lalanne C."/>
            <person name="Gautier V."/>
            <person name="Ament-Velasquez S.L."/>
            <person name="Kruys A."/>
            <person name="Hutchinson M.I."/>
            <person name="Powell A.J."/>
            <person name="Barry K."/>
            <person name="Miller A.N."/>
            <person name="Grigoriev I.V."/>
            <person name="Debuchy R."/>
            <person name="Gladieux P."/>
            <person name="Thoren M.H."/>
            <person name="Johannesson H."/>
        </authorList>
    </citation>
    <scope>NUCLEOTIDE SEQUENCE</scope>
    <source>
        <strain evidence="4">PSN324</strain>
    </source>
</reference>
<feature type="compositionally biased region" description="Low complexity" evidence="3">
    <location>
        <begin position="109"/>
        <end position="125"/>
    </location>
</feature>
<keyword evidence="2" id="KW-0408">Iron</keyword>
<comment type="caution">
    <text evidence="4">The sequence shown here is derived from an EMBL/GenBank/DDBJ whole genome shotgun (WGS) entry which is preliminary data.</text>
</comment>
<reference evidence="4" key="1">
    <citation type="journal article" date="2023" name="Mol. Phylogenet. Evol.">
        <title>Genome-scale phylogeny and comparative genomics of the fungal order Sordariales.</title>
        <authorList>
            <person name="Hensen N."/>
            <person name="Bonometti L."/>
            <person name="Westerberg I."/>
            <person name="Brannstrom I.O."/>
            <person name="Guillou S."/>
            <person name="Cros-Aarteil S."/>
            <person name="Calhoun S."/>
            <person name="Haridas S."/>
            <person name="Kuo A."/>
            <person name="Mondo S."/>
            <person name="Pangilinan J."/>
            <person name="Riley R."/>
            <person name="LaButti K."/>
            <person name="Andreopoulos B."/>
            <person name="Lipzen A."/>
            <person name="Chen C."/>
            <person name="Yan M."/>
            <person name="Daum C."/>
            <person name="Ng V."/>
            <person name="Clum A."/>
            <person name="Steindorff A."/>
            <person name="Ohm R.A."/>
            <person name="Martin F."/>
            <person name="Silar P."/>
            <person name="Natvig D.O."/>
            <person name="Lalanne C."/>
            <person name="Gautier V."/>
            <person name="Ament-Velasquez S.L."/>
            <person name="Kruys A."/>
            <person name="Hutchinson M.I."/>
            <person name="Powell A.J."/>
            <person name="Barry K."/>
            <person name="Miller A.N."/>
            <person name="Grigoriev I.V."/>
            <person name="Debuchy R."/>
            <person name="Gladieux P."/>
            <person name="Hiltunen Thoren M."/>
            <person name="Johannesson H."/>
        </authorList>
    </citation>
    <scope>NUCLEOTIDE SEQUENCE</scope>
    <source>
        <strain evidence="4">PSN324</strain>
    </source>
</reference>
<dbReference type="SUPFAM" id="SSF117281">
    <property type="entry name" value="Kelch motif"/>
    <property type="match status" value="2"/>
</dbReference>
<keyword evidence="1" id="KW-0677">Repeat</keyword>
<evidence type="ECO:0000256" key="3">
    <source>
        <dbReference type="SAM" id="MobiDB-lite"/>
    </source>
</evidence>
<dbReference type="InterPro" id="IPR011498">
    <property type="entry name" value="Kelch_2"/>
</dbReference>
<organism evidence="4 5">
    <name type="scientific">Cladorrhinum samala</name>
    <dbReference type="NCBI Taxonomy" id="585594"/>
    <lineage>
        <taxon>Eukaryota</taxon>
        <taxon>Fungi</taxon>
        <taxon>Dikarya</taxon>
        <taxon>Ascomycota</taxon>
        <taxon>Pezizomycotina</taxon>
        <taxon>Sordariomycetes</taxon>
        <taxon>Sordariomycetidae</taxon>
        <taxon>Sordariales</taxon>
        <taxon>Podosporaceae</taxon>
        <taxon>Cladorrhinum</taxon>
    </lineage>
</organism>
<protein>
    <submittedName>
        <fullName evidence="4">Nitrile-specifier protein 2</fullName>
    </submittedName>
</protein>
<dbReference type="PANTHER" id="PTHR47435:SF4">
    <property type="entry name" value="KELCH REPEAT PROTEIN (AFU_ORTHOLOGUE AFUA_5G12780)"/>
    <property type="match status" value="1"/>
</dbReference>
<feature type="region of interest" description="Disordered" evidence="3">
    <location>
        <begin position="107"/>
        <end position="164"/>
    </location>
</feature>
<keyword evidence="5" id="KW-1185">Reference proteome</keyword>
<dbReference type="AlphaFoldDB" id="A0AAV9HR99"/>
<dbReference type="Gene3D" id="2.120.10.80">
    <property type="entry name" value="Kelch-type beta propeller"/>
    <property type="match status" value="3"/>
</dbReference>
<evidence type="ECO:0000256" key="1">
    <source>
        <dbReference type="ARBA" id="ARBA00022737"/>
    </source>
</evidence>
<sequence length="520" mass="55133">MDSFNTIKRRTTDLFSSVPSSLPALPTLPSLPSIKNPLGSSHTMKGTWEKIKVPPLPRSLHTVDIVSGTVYIFGGETSGSSPDNDMHTVTLPSSGAQADYFAIKAKSASSGDTSPGSSVPSVVETPVDDETEASKSLSSISLSTPSASTTKGNSPIPDTKVPSPRVGHATAVIGHRILLFGGRSPDSDGASIDESGRVWIFDTRTSLWSHSDPVPDTMFPSPRYGHAAVATEKPDTFSKPRSHHSRHPQSWQDWALGSSSEDRQEYGTPQNPVVGTVAEKATDLDADGYGTFIIAGGVTEEKETDEVWAFDVRGKTWQVLPSLGTAVVDPALAISKSRLYAFTAGNKLEYLELVVDNFNDKFSGGEEVVLSSRDGGWKTLGVVDENGGLPAQRQAAGLQAITVGGGREYLVLMFGVGSGPNRQKYLDDVWVYQVPSQGMSIASATDTVLGVVGRKGEGRWTAVELGPEDDEDDASAEGPDGRAWIASATMGELEENGIVIWGGKGEGETVLGDGWILRLG</sequence>
<dbReference type="PANTHER" id="PTHR47435">
    <property type="entry name" value="KELCH REPEAT PROTEIN (AFU_ORTHOLOGUE AFUA_5G12780)"/>
    <property type="match status" value="1"/>
</dbReference>
<accession>A0AAV9HR99</accession>
<dbReference type="InterPro" id="IPR015915">
    <property type="entry name" value="Kelch-typ_b-propeller"/>
</dbReference>
<gene>
    <name evidence="4" type="ORF">QBC42DRAFT_268779</name>
</gene>
<proteinExistence type="predicted"/>
<dbReference type="EMBL" id="MU864979">
    <property type="protein sequence ID" value="KAK4462022.1"/>
    <property type="molecule type" value="Genomic_DNA"/>
</dbReference>